<dbReference type="Pfam" id="PF14359">
    <property type="entry name" value="DUF4406"/>
    <property type="match status" value="1"/>
</dbReference>
<name>A0A448HGM1_9ACTO</name>
<accession>A0A448HGM1</accession>
<feature type="compositionally biased region" description="Polar residues" evidence="1">
    <location>
        <begin position="122"/>
        <end position="134"/>
    </location>
</feature>
<evidence type="ECO:0008006" key="4">
    <source>
        <dbReference type="Google" id="ProtNLM"/>
    </source>
</evidence>
<dbReference type="OrthoDB" id="3259880at2"/>
<keyword evidence="3" id="KW-1185">Reference proteome</keyword>
<proteinExistence type="predicted"/>
<dbReference type="KEGG" id="ahw:NCTC11636_01300"/>
<dbReference type="EMBL" id="LR134350">
    <property type="protein sequence ID" value="VEG28015.1"/>
    <property type="molecule type" value="Genomic_DNA"/>
</dbReference>
<organism evidence="2 3">
    <name type="scientific">Actinomyces howellii</name>
    <dbReference type="NCBI Taxonomy" id="52771"/>
    <lineage>
        <taxon>Bacteria</taxon>
        <taxon>Bacillati</taxon>
        <taxon>Actinomycetota</taxon>
        <taxon>Actinomycetes</taxon>
        <taxon>Actinomycetales</taxon>
        <taxon>Actinomycetaceae</taxon>
        <taxon>Actinomyces</taxon>
    </lineage>
</organism>
<gene>
    <name evidence="2" type="ORF">NCTC11636_01300</name>
</gene>
<evidence type="ECO:0000313" key="2">
    <source>
        <dbReference type="EMBL" id="VEG28015.1"/>
    </source>
</evidence>
<dbReference type="Gene3D" id="3.40.50.10400">
    <property type="entry name" value="Hypothetical protein PA1492"/>
    <property type="match status" value="1"/>
</dbReference>
<dbReference type="Proteomes" id="UP000266895">
    <property type="component" value="Chromosome"/>
</dbReference>
<dbReference type="InterPro" id="IPR025518">
    <property type="entry name" value="DUF4406"/>
</dbReference>
<evidence type="ECO:0000256" key="1">
    <source>
        <dbReference type="SAM" id="MobiDB-lite"/>
    </source>
</evidence>
<dbReference type="SUPFAM" id="SSF52309">
    <property type="entry name" value="N-(deoxy)ribosyltransferase-like"/>
    <property type="match status" value="1"/>
</dbReference>
<protein>
    <recommendedName>
        <fullName evidence="4">Nucleoside 2-deoxyribosyltransferase</fullName>
    </recommendedName>
</protein>
<evidence type="ECO:0000313" key="3">
    <source>
        <dbReference type="Proteomes" id="UP000266895"/>
    </source>
</evidence>
<feature type="region of interest" description="Disordered" evidence="1">
    <location>
        <begin position="111"/>
        <end position="140"/>
    </location>
</feature>
<sequence>MTGMRRVYVAGPITGVPDYEVFFRAACRALRSAGFEPVSPAHLPVKSARQCRRPGDDEWRMWMRATGHLLLECDGVALIDGWRESRGARIEAFWARRLRLPVKPLEHWVIPAASGEGEETAGRSSDGTGMSEESQMSEHHDLSDQVYDLVNCTPHNLRFKAGDYWVEVPPEMTPAPRLTLSTEHTTRVAVRMGSARVTGDGLTTDVTNLDMAATVLSGRRPTGCEPPLPDGVGGVLVVVPRAIAEYFAHREDLVWPDRLVRDVDGSVIGCTALGALWAPEGIDLFVEES</sequence>
<dbReference type="AlphaFoldDB" id="A0A448HGM1"/>
<reference evidence="2 3" key="1">
    <citation type="submission" date="2018-12" db="EMBL/GenBank/DDBJ databases">
        <authorList>
            <consortium name="Pathogen Informatics"/>
        </authorList>
    </citation>
    <scope>NUCLEOTIDE SEQUENCE [LARGE SCALE GENOMIC DNA]</scope>
    <source>
        <strain evidence="2 3">NCTC11636</strain>
    </source>
</reference>